<sequence>MSAEDREPGPGEYRARGSIIRKMVPGDVLASAPEAREVAEAEGRRLQFDFFDDEAVLRLLRLRHLDEAKLRSSGMKLGIPAAVALFALFAYWGSYARYWEDPKSQTLYYAAAGAVVALIILLYVVSLTRHWGNRARQKVRARAAAYRKIAHTATRAGVSLPDFYPHYGPYPFAANFHADAEDLELPDKANS</sequence>
<dbReference type="EMBL" id="CP107906">
    <property type="protein sequence ID" value="WUG96206.1"/>
    <property type="molecule type" value="Genomic_DNA"/>
</dbReference>
<protein>
    <recommendedName>
        <fullName evidence="4">Integral membrane protein</fullName>
    </recommendedName>
</protein>
<feature type="transmembrane region" description="Helical" evidence="1">
    <location>
        <begin position="77"/>
        <end position="95"/>
    </location>
</feature>
<evidence type="ECO:0008006" key="4">
    <source>
        <dbReference type="Google" id="ProtNLM"/>
    </source>
</evidence>
<reference evidence="2 3" key="1">
    <citation type="submission" date="2022-10" db="EMBL/GenBank/DDBJ databases">
        <title>The complete genomes of actinobacterial strains from the NBC collection.</title>
        <authorList>
            <person name="Joergensen T.S."/>
            <person name="Alvarez Arevalo M."/>
            <person name="Sterndorff E.B."/>
            <person name="Faurdal D."/>
            <person name="Vuksanovic O."/>
            <person name="Mourched A.-S."/>
            <person name="Charusanti P."/>
            <person name="Shaw S."/>
            <person name="Blin K."/>
            <person name="Weber T."/>
        </authorList>
    </citation>
    <scope>NUCLEOTIDE SEQUENCE [LARGE SCALE GENOMIC DNA]</scope>
    <source>
        <strain evidence="2 3">NBC_00456</strain>
    </source>
</reference>
<gene>
    <name evidence="2" type="ORF">OHB29_26170</name>
</gene>
<accession>A0ABZ1NWS9</accession>
<keyword evidence="1" id="KW-1133">Transmembrane helix</keyword>
<dbReference type="RefSeq" id="WP_328342185.1">
    <property type="nucleotide sequence ID" value="NZ_CP107906.1"/>
</dbReference>
<dbReference type="Proteomes" id="UP001341259">
    <property type="component" value="Chromosome"/>
</dbReference>
<keyword evidence="3" id="KW-1185">Reference proteome</keyword>
<name>A0ABZ1NWS9_STRVL</name>
<evidence type="ECO:0000256" key="1">
    <source>
        <dbReference type="SAM" id="Phobius"/>
    </source>
</evidence>
<feature type="transmembrane region" description="Helical" evidence="1">
    <location>
        <begin position="107"/>
        <end position="128"/>
    </location>
</feature>
<evidence type="ECO:0000313" key="3">
    <source>
        <dbReference type="Proteomes" id="UP001341259"/>
    </source>
</evidence>
<organism evidence="2 3">
    <name type="scientific">Streptomyces violaceus</name>
    <name type="common">Streptomyces venezuelae</name>
    <dbReference type="NCBI Taxonomy" id="1936"/>
    <lineage>
        <taxon>Bacteria</taxon>
        <taxon>Bacillati</taxon>
        <taxon>Actinomycetota</taxon>
        <taxon>Actinomycetes</taxon>
        <taxon>Kitasatosporales</taxon>
        <taxon>Streptomycetaceae</taxon>
        <taxon>Streptomyces</taxon>
    </lineage>
</organism>
<keyword evidence="1" id="KW-0472">Membrane</keyword>
<proteinExistence type="predicted"/>
<keyword evidence="1" id="KW-0812">Transmembrane</keyword>
<evidence type="ECO:0000313" key="2">
    <source>
        <dbReference type="EMBL" id="WUG96206.1"/>
    </source>
</evidence>